<dbReference type="EMBL" id="CAKMUD010000105">
    <property type="protein sequence ID" value="CAH1601745.1"/>
    <property type="molecule type" value="Genomic_DNA"/>
</dbReference>
<gene>
    <name evidence="1" type="ORF">THF1A12_50196</name>
</gene>
<accession>A0AAU9QX83</accession>
<protein>
    <recommendedName>
        <fullName evidence="3">DUF3265 domain-containing protein</fullName>
    </recommendedName>
</protein>
<evidence type="ECO:0000313" key="2">
    <source>
        <dbReference type="Proteomes" id="UP001295462"/>
    </source>
</evidence>
<name>A0AAU9QX83_9VIBR</name>
<proteinExistence type="predicted"/>
<evidence type="ECO:0008006" key="3">
    <source>
        <dbReference type="Google" id="ProtNLM"/>
    </source>
</evidence>
<reference evidence="1" key="1">
    <citation type="submission" date="2022-01" db="EMBL/GenBank/DDBJ databases">
        <authorList>
            <person name="Lagorce A."/>
        </authorList>
    </citation>
    <scope>NUCLEOTIDE SEQUENCE</scope>
    <source>
        <strain evidence="1">Th15_F1_A12</strain>
    </source>
</reference>
<dbReference type="AlphaFoldDB" id="A0AAU9QX83"/>
<sequence length="24" mass="2840">MYIVWTAYVRVFKFLSSRSGDVTN</sequence>
<dbReference type="Proteomes" id="UP001295462">
    <property type="component" value="Unassembled WGS sequence"/>
</dbReference>
<comment type="caution">
    <text evidence="1">The sequence shown here is derived from an EMBL/GenBank/DDBJ whole genome shotgun (WGS) entry which is preliminary data.</text>
</comment>
<evidence type="ECO:0000313" key="1">
    <source>
        <dbReference type="EMBL" id="CAH1601745.1"/>
    </source>
</evidence>
<organism evidence="1 2">
    <name type="scientific">Vibrio jasicida</name>
    <dbReference type="NCBI Taxonomy" id="766224"/>
    <lineage>
        <taxon>Bacteria</taxon>
        <taxon>Pseudomonadati</taxon>
        <taxon>Pseudomonadota</taxon>
        <taxon>Gammaproteobacteria</taxon>
        <taxon>Vibrionales</taxon>
        <taxon>Vibrionaceae</taxon>
        <taxon>Vibrio</taxon>
    </lineage>
</organism>